<organism evidence="2 3">
    <name type="scientific">Cylindrotheca closterium</name>
    <dbReference type="NCBI Taxonomy" id="2856"/>
    <lineage>
        <taxon>Eukaryota</taxon>
        <taxon>Sar</taxon>
        <taxon>Stramenopiles</taxon>
        <taxon>Ochrophyta</taxon>
        <taxon>Bacillariophyta</taxon>
        <taxon>Bacillariophyceae</taxon>
        <taxon>Bacillariophycidae</taxon>
        <taxon>Bacillariales</taxon>
        <taxon>Bacillariaceae</taxon>
        <taxon>Cylindrotheca</taxon>
    </lineage>
</organism>
<proteinExistence type="predicted"/>
<accession>A0AAD2CXB7</accession>
<feature type="chain" id="PRO_5042013854" evidence="1">
    <location>
        <begin position="18"/>
        <end position="128"/>
    </location>
</feature>
<gene>
    <name evidence="2" type="ORF">CYCCA115_LOCUS10433</name>
</gene>
<comment type="caution">
    <text evidence="2">The sequence shown here is derived from an EMBL/GenBank/DDBJ whole genome shotgun (WGS) entry which is preliminary data.</text>
</comment>
<feature type="signal peptide" evidence="1">
    <location>
        <begin position="1"/>
        <end position="17"/>
    </location>
</feature>
<dbReference type="EMBL" id="CAKOGP040001668">
    <property type="protein sequence ID" value="CAJ1946292.1"/>
    <property type="molecule type" value="Genomic_DNA"/>
</dbReference>
<keyword evidence="3" id="KW-1185">Reference proteome</keyword>
<dbReference type="Proteomes" id="UP001295423">
    <property type="component" value="Unassembled WGS sequence"/>
</dbReference>
<evidence type="ECO:0000256" key="1">
    <source>
        <dbReference type="SAM" id="SignalP"/>
    </source>
</evidence>
<protein>
    <submittedName>
        <fullName evidence="2">Uncharacterized protein</fullName>
    </submittedName>
</protein>
<sequence length="128" mass="14158">MMLSNLLLFVLPTLSLSFMTQSAPRVETALFDGDGTGGWGIGSSRELTPEEFARSDRAYFDGYKMSEQGDFRRQIADDKESLKQQELEELLGVAAIAGIKVKNPSERLNKFEDAGFAADDDEDLDLSI</sequence>
<dbReference type="AlphaFoldDB" id="A0AAD2CXB7"/>
<keyword evidence="1" id="KW-0732">Signal</keyword>
<reference evidence="2" key="1">
    <citation type="submission" date="2023-08" db="EMBL/GenBank/DDBJ databases">
        <authorList>
            <person name="Audoor S."/>
            <person name="Bilcke G."/>
        </authorList>
    </citation>
    <scope>NUCLEOTIDE SEQUENCE</scope>
</reference>
<name>A0AAD2CXB7_9STRA</name>
<evidence type="ECO:0000313" key="3">
    <source>
        <dbReference type="Proteomes" id="UP001295423"/>
    </source>
</evidence>
<evidence type="ECO:0000313" key="2">
    <source>
        <dbReference type="EMBL" id="CAJ1946292.1"/>
    </source>
</evidence>